<reference evidence="2" key="1">
    <citation type="journal article" date="2014" name="Int. J. Syst. Evol. Microbiol.">
        <title>Complete genome sequence of Corynebacterium casei LMG S-19264T (=DSM 44701T), isolated from a smear-ripened cheese.</title>
        <authorList>
            <consortium name="US DOE Joint Genome Institute (JGI-PGF)"/>
            <person name="Walter F."/>
            <person name="Albersmeier A."/>
            <person name="Kalinowski J."/>
            <person name="Ruckert C."/>
        </authorList>
    </citation>
    <scope>NUCLEOTIDE SEQUENCE</scope>
    <source>
        <strain evidence="2">JCM 13306</strain>
    </source>
</reference>
<proteinExistence type="predicted"/>
<feature type="region of interest" description="Disordered" evidence="1">
    <location>
        <begin position="1"/>
        <end position="22"/>
    </location>
</feature>
<name>A0A919KHT2_9XANT</name>
<dbReference type="InterPro" id="IPR036812">
    <property type="entry name" value="NAD(P)_OxRdtase_dom_sf"/>
</dbReference>
<gene>
    <name evidence="2" type="ORF">GCM10009090_15380</name>
</gene>
<evidence type="ECO:0000256" key="1">
    <source>
        <dbReference type="SAM" id="MobiDB-lite"/>
    </source>
</evidence>
<comment type="caution">
    <text evidence="2">The sequence shown here is derived from an EMBL/GenBank/DDBJ whole genome shotgun (WGS) entry which is preliminary data.</text>
</comment>
<protein>
    <recommendedName>
        <fullName evidence="4">Aldo/keto reductase</fullName>
    </recommendedName>
</protein>
<dbReference type="Gene3D" id="3.20.20.100">
    <property type="entry name" value="NADP-dependent oxidoreductase domain"/>
    <property type="match status" value="1"/>
</dbReference>
<organism evidence="2 3">
    <name type="scientific">Xanthomonas boreopolis</name>
    <dbReference type="NCBI Taxonomy" id="86183"/>
    <lineage>
        <taxon>Bacteria</taxon>
        <taxon>Pseudomonadati</taxon>
        <taxon>Pseudomonadota</taxon>
        <taxon>Gammaproteobacteria</taxon>
        <taxon>Lysobacterales</taxon>
        <taxon>Lysobacteraceae</taxon>
        <taxon>Xanthomonas</taxon>
    </lineage>
</organism>
<dbReference type="SUPFAM" id="SSF51430">
    <property type="entry name" value="NAD(P)-linked oxidoreductase"/>
    <property type="match status" value="1"/>
</dbReference>
<dbReference type="EMBL" id="BNBA01000010">
    <property type="protein sequence ID" value="GHH52160.1"/>
    <property type="molecule type" value="Genomic_DNA"/>
</dbReference>
<accession>A0A919KHT2</accession>
<evidence type="ECO:0000313" key="3">
    <source>
        <dbReference type="Proteomes" id="UP000623958"/>
    </source>
</evidence>
<dbReference type="Proteomes" id="UP000623958">
    <property type="component" value="Unassembled WGS sequence"/>
</dbReference>
<dbReference type="AlphaFoldDB" id="A0A919KHT2"/>
<keyword evidence="3" id="KW-1185">Reference proteome</keyword>
<evidence type="ECO:0000313" key="2">
    <source>
        <dbReference type="EMBL" id="GHH52160.1"/>
    </source>
</evidence>
<evidence type="ECO:0008006" key="4">
    <source>
        <dbReference type="Google" id="ProtNLM"/>
    </source>
</evidence>
<reference evidence="2" key="2">
    <citation type="submission" date="2020-09" db="EMBL/GenBank/DDBJ databases">
        <authorList>
            <person name="Sun Q."/>
            <person name="Ohkuma M."/>
        </authorList>
    </citation>
    <scope>NUCLEOTIDE SEQUENCE</scope>
    <source>
        <strain evidence="2">JCM 13306</strain>
    </source>
</reference>
<sequence>MRYQAVGGRTFGRMPGSDAGRPHEYIVPMRTRIFGRTGRSVGKSALEGSIDRSLRNLEADTLDLVQLHCPPTDL</sequence>